<dbReference type="SUPFAM" id="SSF47616">
    <property type="entry name" value="GST C-terminal domain-like"/>
    <property type="match status" value="1"/>
</dbReference>
<dbReference type="InterPro" id="IPR036282">
    <property type="entry name" value="Glutathione-S-Trfase_C_sf"/>
</dbReference>
<gene>
    <name evidence="2" type="primary">GstZ2</name>
    <name evidence="2" type="ORF">Anas_06616</name>
</gene>
<dbReference type="Gene3D" id="1.20.1050.10">
    <property type="match status" value="1"/>
</dbReference>
<sequence>MSENEWCAYYNRNGLKALEKIVEESSGKYCVGNEITLADCLLIPQVFAANKRYKIDLEEFPTIARIYENLKSLEVFKAAHPLNQPDAPPKNETRFKFLE</sequence>
<feature type="domain" description="GST C-terminal" evidence="1">
    <location>
        <begin position="1"/>
        <end position="89"/>
    </location>
</feature>
<evidence type="ECO:0000259" key="1">
    <source>
        <dbReference type="PROSITE" id="PS50405"/>
    </source>
</evidence>
<name>A0A5N5SQ35_9CRUS</name>
<dbReference type="AlphaFoldDB" id="A0A5N5SQ35"/>
<organism evidence="2 3">
    <name type="scientific">Armadillidium nasatum</name>
    <dbReference type="NCBI Taxonomy" id="96803"/>
    <lineage>
        <taxon>Eukaryota</taxon>
        <taxon>Metazoa</taxon>
        <taxon>Ecdysozoa</taxon>
        <taxon>Arthropoda</taxon>
        <taxon>Crustacea</taxon>
        <taxon>Multicrustacea</taxon>
        <taxon>Malacostraca</taxon>
        <taxon>Eumalacostraca</taxon>
        <taxon>Peracarida</taxon>
        <taxon>Isopoda</taxon>
        <taxon>Oniscidea</taxon>
        <taxon>Crinocheta</taxon>
        <taxon>Armadillidiidae</taxon>
        <taxon>Armadillidium</taxon>
    </lineage>
</organism>
<dbReference type="GO" id="GO:0006749">
    <property type="term" value="P:glutathione metabolic process"/>
    <property type="evidence" value="ECO:0007669"/>
    <property type="project" value="TreeGrafter"/>
</dbReference>
<dbReference type="GO" id="GO:0006559">
    <property type="term" value="P:L-phenylalanine catabolic process"/>
    <property type="evidence" value="ECO:0007669"/>
    <property type="project" value="TreeGrafter"/>
</dbReference>
<dbReference type="InterPro" id="IPR010987">
    <property type="entry name" value="Glutathione-S-Trfase_C-like"/>
</dbReference>
<keyword evidence="2" id="KW-0413">Isomerase</keyword>
<keyword evidence="3" id="KW-1185">Reference proteome</keyword>
<dbReference type="PANTHER" id="PTHR42673">
    <property type="entry name" value="MALEYLACETOACETATE ISOMERASE"/>
    <property type="match status" value="1"/>
</dbReference>
<dbReference type="PROSITE" id="PS50405">
    <property type="entry name" value="GST_CTER"/>
    <property type="match status" value="1"/>
</dbReference>
<dbReference type="GO" id="GO:0004364">
    <property type="term" value="F:glutathione transferase activity"/>
    <property type="evidence" value="ECO:0007669"/>
    <property type="project" value="TreeGrafter"/>
</dbReference>
<dbReference type="GO" id="GO:0016034">
    <property type="term" value="F:maleylacetoacetate isomerase activity"/>
    <property type="evidence" value="ECO:0007669"/>
    <property type="project" value="TreeGrafter"/>
</dbReference>
<proteinExistence type="predicted"/>
<dbReference type="Pfam" id="PF14497">
    <property type="entry name" value="GST_C_3"/>
    <property type="match status" value="1"/>
</dbReference>
<protein>
    <submittedName>
        <fullName evidence="2">Putative maleylacetoacetate isomerase 2</fullName>
    </submittedName>
</protein>
<accession>A0A5N5SQ35</accession>
<evidence type="ECO:0000313" key="2">
    <source>
        <dbReference type="EMBL" id="KAB7495868.1"/>
    </source>
</evidence>
<dbReference type="InterPro" id="IPR004046">
    <property type="entry name" value="GST_C"/>
</dbReference>
<dbReference type="Proteomes" id="UP000326759">
    <property type="component" value="Unassembled WGS sequence"/>
</dbReference>
<dbReference type="EMBL" id="SEYY01022018">
    <property type="protein sequence ID" value="KAB7495868.1"/>
    <property type="molecule type" value="Genomic_DNA"/>
</dbReference>
<comment type="caution">
    <text evidence="2">The sequence shown here is derived from an EMBL/GenBank/DDBJ whole genome shotgun (WGS) entry which is preliminary data.</text>
</comment>
<reference evidence="2 3" key="1">
    <citation type="journal article" date="2019" name="PLoS Biol.">
        <title>Sex chromosomes control vertical transmission of feminizing Wolbachia symbionts in an isopod.</title>
        <authorList>
            <person name="Becking T."/>
            <person name="Chebbi M.A."/>
            <person name="Giraud I."/>
            <person name="Moumen B."/>
            <person name="Laverre T."/>
            <person name="Caubet Y."/>
            <person name="Peccoud J."/>
            <person name="Gilbert C."/>
            <person name="Cordaux R."/>
        </authorList>
    </citation>
    <scope>NUCLEOTIDE SEQUENCE [LARGE SCALE GENOMIC DNA]</scope>
    <source>
        <strain evidence="2">ANa2</strain>
        <tissue evidence="2">Whole body excluding digestive tract and cuticle</tissue>
    </source>
</reference>
<dbReference type="PANTHER" id="PTHR42673:SF4">
    <property type="entry name" value="MALEYLACETOACETATE ISOMERASE"/>
    <property type="match status" value="1"/>
</dbReference>
<dbReference type="OrthoDB" id="202840at2759"/>
<evidence type="ECO:0000313" key="3">
    <source>
        <dbReference type="Proteomes" id="UP000326759"/>
    </source>
</evidence>
<dbReference type="GO" id="GO:0005739">
    <property type="term" value="C:mitochondrion"/>
    <property type="evidence" value="ECO:0007669"/>
    <property type="project" value="TreeGrafter"/>
</dbReference>